<dbReference type="InterPro" id="IPR005631">
    <property type="entry name" value="SDH"/>
</dbReference>
<dbReference type="PANTHER" id="PTHR12469:SF2">
    <property type="entry name" value="SUCCINATE DEHYDROGENASE ASSEMBLY FACTOR 2, MITOCHONDRIAL"/>
    <property type="match status" value="1"/>
</dbReference>
<reference evidence="5 6" key="1">
    <citation type="submission" date="2022-09" db="EMBL/GenBank/DDBJ databases">
        <authorList>
            <person name="Palmer J.M."/>
        </authorList>
    </citation>
    <scope>NUCLEOTIDE SEQUENCE [LARGE SCALE GENOMIC DNA]</scope>
    <source>
        <strain evidence="5 6">DSM 7382</strain>
    </source>
</reference>
<evidence type="ECO:0000313" key="6">
    <source>
        <dbReference type="Proteomes" id="UP001385951"/>
    </source>
</evidence>
<evidence type="ECO:0000313" key="5">
    <source>
        <dbReference type="EMBL" id="KAK7685942.1"/>
    </source>
</evidence>
<proteinExistence type="inferred from homology"/>
<gene>
    <name evidence="5" type="ORF">QCA50_010751</name>
</gene>
<dbReference type="InterPro" id="IPR028882">
    <property type="entry name" value="SDHAF2"/>
</dbReference>
<comment type="subcellular location">
    <subcellularLocation>
        <location evidence="3">Mitochondrion matrix</location>
    </subcellularLocation>
</comment>
<dbReference type="AlphaFoldDB" id="A0AAW0G0N6"/>
<dbReference type="GO" id="GO:0006121">
    <property type="term" value="P:mitochondrial electron transport, succinate to ubiquinone"/>
    <property type="evidence" value="ECO:0007669"/>
    <property type="project" value="UniProtKB-UniRule"/>
</dbReference>
<accession>A0AAW0G0N6</accession>
<comment type="subunit">
    <text evidence="3">Interacts with the flavoprotein subunit within the SDH catalytic dimer.</text>
</comment>
<name>A0AAW0G0N6_9APHY</name>
<dbReference type="EMBL" id="JASBNA010000018">
    <property type="protein sequence ID" value="KAK7685942.1"/>
    <property type="molecule type" value="Genomic_DNA"/>
</dbReference>
<dbReference type="GO" id="GO:0034553">
    <property type="term" value="P:mitochondrial respiratory chain complex II assembly"/>
    <property type="evidence" value="ECO:0007669"/>
    <property type="project" value="TreeGrafter"/>
</dbReference>
<dbReference type="SUPFAM" id="SSF109910">
    <property type="entry name" value="YgfY-like"/>
    <property type="match status" value="1"/>
</dbReference>
<dbReference type="GO" id="GO:0006099">
    <property type="term" value="P:tricarboxylic acid cycle"/>
    <property type="evidence" value="ECO:0007669"/>
    <property type="project" value="TreeGrafter"/>
</dbReference>
<feature type="region of interest" description="Disordered" evidence="4">
    <location>
        <begin position="38"/>
        <end position="69"/>
    </location>
</feature>
<evidence type="ECO:0000256" key="1">
    <source>
        <dbReference type="ARBA" id="ARBA00023128"/>
    </source>
</evidence>
<keyword evidence="1 3" id="KW-0496">Mitochondrion</keyword>
<dbReference type="FunFam" id="1.10.150.250:FF:000004">
    <property type="entry name" value="Succinate dehydrogenase assembly factor 2, mitochondrial"/>
    <property type="match status" value="1"/>
</dbReference>
<evidence type="ECO:0000256" key="3">
    <source>
        <dbReference type="HAMAP-Rule" id="MF_03057"/>
    </source>
</evidence>
<dbReference type="Proteomes" id="UP001385951">
    <property type="component" value="Unassembled WGS sequence"/>
</dbReference>
<dbReference type="HAMAP" id="MF_03057">
    <property type="entry name" value="SDHAF2"/>
    <property type="match status" value="1"/>
</dbReference>
<sequence>MLLRLAGRKSLLRTPTSSLRNIYSTRLVFSEEKRAELKDPWPLPHTPKHMEGSTSPENAPPPLRLERPNEPIDRMRARLVYQTRKRGMLENDLLLSTFAKEQLSDMGRAELEEFDRLLDELDWDIYYWVTDKKLPPSRWANSPILEKLKVHVRNEGKVVRRMPDLQ</sequence>
<evidence type="ECO:0000256" key="2">
    <source>
        <dbReference type="ARBA" id="ARBA00023186"/>
    </source>
</evidence>
<dbReference type="GO" id="GO:0005759">
    <property type="term" value="C:mitochondrial matrix"/>
    <property type="evidence" value="ECO:0007669"/>
    <property type="project" value="UniProtKB-SubCell"/>
</dbReference>
<organism evidence="5 6">
    <name type="scientific">Cerrena zonata</name>
    <dbReference type="NCBI Taxonomy" id="2478898"/>
    <lineage>
        <taxon>Eukaryota</taxon>
        <taxon>Fungi</taxon>
        <taxon>Dikarya</taxon>
        <taxon>Basidiomycota</taxon>
        <taxon>Agaricomycotina</taxon>
        <taxon>Agaricomycetes</taxon>
        <taxon>Polyporales</taxon>
        <taxon>Cerrenaceae</taxon>
        <taxon>Cerrena</taxon>
    </lineage>
</organism>
<dbReference type="InterPro" id="IPR036714">
    <property type="entry name" value="SDH_sf"/>
</dbReference>
<comment type="similarity">
    <text evidence="3">Belongs to the SDHAF2 family.</text>
</comment>
<keyword evidence="2 3" id="KW-0143">Chaperone</keyword>
<keyword evidence="6" id="KW-1185">Reference proteome</keyword>
<dbReference type="Gene3D" id="1.10.150.250">
    <property type="entry name" value="Flavinator of succinate dehydrogenase"/>
    <property type="match status" value="1"/>
</dbReference>
<dbReference type="PANTHER" id="PTHR12469">
    <property type="entry name" value="PROTEIN EMI5 HOMOLOG, MITOCHONDRIAL"/>
    <property type="match status" value="1"/>
</dbReference>
<comment type="caution">
    <text evidence="5">The sequence shown here is derived from an EMBL/GenBank/DDBJ whole genome shotgun (WGS) entry which is preliminary data.</text>
</comment>
<dbReference type="Pfam" id="PF03937">
    <property type="entry name" value="Sdh5"/>
    <property type="match status" value="1"/>
</dbReference>
<protein>
    <recommendedName>
        <fullName evidence="3">Succinate dehydrogenase assembly factor 2, mitochondrial</fullName>
        <shortName evidence="3">SDH assembly factor 2</shortName>
        <shortName evidence="3">SDHAF2</shortName>
    </recommendedName>
</protein>
<comment type="function">
    <text evidence="3">Plays an essential role in the assembly of succinate dehydrogenase (SDH), an enzyme complex (also referred to as respiratory complex II) that is a component of both the tricarboxylic acid (TCA) cycle and the mitochondrial electron transport chain, and which couples the oxidation of succinate to fumarate with the reduction of ubiquinone (coenzyme Q) to ubiquinol. Required for flavinylation (covalent attachment of FAD) of the flavoprotein subunit of the SDH catalytic dimer.</text>
</comment>
<evidence type="ECO:0000256" key="4">
    <source>
        <dbReference type="SAM" id="MobiDB-lite"/>
    </source>
</evidence>